<evidence type="ECO:0000313" key="3">
    <source>
        <dbReference type="EMBL" id="XBJ29462.1"/>
    </source>
</evidence>
<feature type="signal peptide" evidence="2">
    <location>
        <begin position="1"/>
        <end position="18"/>
    </location>
</feature>
<evidence type="ECO:0000256" key="1">
    <source>
        <dbReference type="SAM" id="Coils"/>
    </source>
</evidence>
<proteinExistence type="predicted"/>
<feature type="coiled-coil region" evidence="1">
    <location>
        <begin position="87"/>
        <end position="152"/>
    </location>
</feature>
<keyword evidence="2" id="KW-0732">Signal</keyword>
<evidence type="ECO:0008006" key="4">
    <source>
        <dbReference type="Google" id="ProtNLM"/>
    </source>
</evidence>
<name>A0AAU7E9V1_9BACT</name>
<sequence>MKVKLLVLALGSACVLSAAPFEGMMNECVKGDRDCPNFHHKGPKRGGEFKGKHYRIDPVIFERASFEQKQALVKSYYQFKLERHKQNSSTRQEILKLEEKLELLRIEFDELKKTNADNAKINQTLAKINSTQEELRKSHENLRNMHSKALDEKFKRDNKILGF</sequence>
<feature type="chain" id="PRO_5043582584" description="Periplasmic protein" evidence="2">
    <location>
        <begin position="19"/>
        <end position="163"/>
    </location>
</feature>
<dbReference type="RefSeq" id="WP_134237539.1">
    <property type="nucleotide sequence ID" value="NZ_CP155620.1"/>
</dbReference>
<gene>
    <name evidence="3" type="ORF">AAH949_01100</name>
</gene>
<evidence type="ECO:0000256" key="2">
    <source>
        <dbReference type="SAM" id="SignalP"/>
    </source>
</evidence>
<protein>
    <recommendedName>
        <fullName evidence="4">Periplasmic protein</fullName>
    </recommendedName>
</protein>
<accession>A0AAU7E9V1</accession>
<reference evidence="3" key="1">
    <citation type="submission" date="2024-05" db="EMBL/GenBank/DDBJ databases">
        <title>Campylobacter coli isolated from environmental waters in Slovenia.</title>
        <authorList>
            <person name="Zautner A.E."/>
            <person name="Bunk B."/>
            <person name="Riedel T."/>
            <person name="Sproeer C."/>
        </authorList>
    </citation>
    <scope>NUCLEOTIDE SEQUENCE</scope>
    <source>
        <strain evidence="3">CCS1377</strain>
    </source>
</reference>
<organism evidence="3">
    <name type="scientific">Campylobacter sp. CCS1377</name>
    <dbReference type="NCBI Taxonomy" id="3158229"/>
    <lineage>
        <taxon>Bacteria</taxon>
        <taxon>Pseudomonadati</taxon>
        <taxon>Campylobacterota</taxon>
        <taxon>Epsilonproteobacteria</taxon>
        <taxon>Campylobacterales</taxon>
        <taxon>Campylobacteraceae</taxon>
        <taxon>Campylobacter</taxon>
    </lineage>
</organism>
<dbReference type="AlphaFoldDB" id="A0AAU7E9V1"/>
<keyword evidence="1" id="KW-0175">Coiled coil</keyword>
<dbReference type="EMBL" id="CP155620">
    <property type="protein sequence ID" value="XBJ29462.1"/>
    <property type="molecule type" value="Genomic_DNA"/>
</dbReference>